<dbReference type="InterPro" id="IPR017927">
    <property type="entry name" value="FAD-bd_FR_type"/>
</dbReference>
<dbReference type="Pfam" id="PF00175">
    <property type="entry name" value="NAD_binding_1"/>
    <property type="match status" value="1"/>
</dbReference>
<comment type="caution">
    <text evidence="5">The sequence shown here is derived from an EMBL/GenBank/DDBJ whole genome shotgun (WGS) entry which is preliminary data.</text>
</comment>
<sequence>MARLTWQRATVVGVLDETATARTLTLEIDAWSAHRPGQHVDVRLTASDGYTAVRPYSIATPPNGSRIDLTVGLADNGEVSSYLVAGAGIGTELEVRGPLGGWFIWDRDDPAPVQLVGAGVGVAPLMAVLRAHDSVTGRGPMRLLYSSRSPETLLYATELAGRTRSQNPTSAVTVLYTRAAPGADPRPPGRITTADIVAHGLPPVAGTRCYVCGSTGFVEAAIELVIEAGFAADNIRAERFG</sequence>
<dbReference type="Gene3D" id="3.40.50.80">
    <property type="entry name" value="Nucleotide-binding domain of ferredoxin-NADP reductase (FNR) module"/>
    <property type="match status" value="1"/>
</dbReference>
<evidence type="ECO:0000259" key="4">
    <source>
        <dbReference type="PROSITE" id="PS51384"/>
    </source>
</evidence>
<keyword evidence="2" id="KW-0408">Iron</keyword>
<dbReference type="Proteomes" id="UP000555407">
    <property type="component" value="Unassembled WGS sequence"/>
</dbReference>
<keyword evidence="2" id="KW-0001">2Fe-2S</keyword>
<dbReference type="SUPFAM" id="SSF63380">
    <property type="entry name" value="Riboflavin synthase domain-like"/>
    <property type="match status" value="1"/>
</dbReference>
<dbReference type="InterPro" id="IPR050415">
    <property type="entry name" value="MRET"/>
</dbReference>
<dbReference type="Pfam" id="PF00970">
    <property type="entry name" value="FAD_binding_6"/>
    <property type="match status" value="1"/>
</dbReference>
<dbReference type="PANTHER" id="PTHR47354:SF5">
    <property type="entry name" value="PROTEIN RFBI"/>
    <property type="match status" value="1"/>
</dbReference>
<dbReference type="PROSITE" id="PS51384">
    <property type="entry name" value="FAD_FR"/>
    <property type="match status" value="1"/>
</dbReference>
<comment type="cofactor">
    <cofactor evidence="1">
        <name>FAD</name>
        <dbReference type="ChEBI" id="CHEBI:57692"/>
    </cofactor>
</comment>
<dbReference type="SUPFAM" id="SSF52343">
    <property type="entry name" value="Ferredoxin reductase-like, C-terminal NADP-linked domain"/>
    <property type="match status" value="1"/>
</dbReference>
<feature type="domain" description="FAD-binding FR-type" evidence="4">
    <location>
        <begin position="4"/>
        <end position="105"/>
    </location>
</feature>
<dbReference type="PRINTS" id="PR00371">
    <property type="entry name" value="FPNCR"/>
</dbReference>
<dbReference type="InterPro" id="IPR017938">
    <property type="entry name" value="Riboflavin_synthase-like_b-brl"/>
</dbReference>
<evidence type="ECO:0000256" key="1">
    <source>
        <dbReference type="ARBA" id="ARBA00001974"/>
    </source>
</evidence>
<dbReference type="PANTHER" id="PTHR47354">
    <property type="entry name" value="NADH OXIDOREDUCTASE HCR"/>
    <property type="match status" value="1"/>
</dbReference>
<dbReference type="InterPro" id="IPR008333">
    <property type="entry name" value="Cbr1-like_FAD-bd_dom"/>
</dbReference>
<evidence type="ECO:0000313" key="5">
    <source>
        <dbReference type="EMBL" id="NIK61379.1"/>
    </source>
</evidence>
<dbReference type="RefSeq" id="WP_238350553.1">
    <property type="nucleotide sequence ID" value="NZ_JAASRO010000001.1"/>
</dbReference>
<dbReference type="InterPro" id="IPR001709">
    <property type="entry name" value="Flavoprot_Pyr_Nucl_cyt_Rdtase"/>
</dbReference>
<keyword evidence="6" id="KW-1185">Reference proteome</keyword>
<gene>
    <name evidence="5" type="ORF">BJY22_007096</name>
</gene>
<keyword evidence="2" id="KW-0479">Metal-binding</keyword>
<evidence type="ECO:0000256" key="2">
    <source>
        <dbReference type="ARBA" id="ARBA00022714"/>
    </source>
</evidence>
<reference evidence="5 6" key="1">
    <citation type="submission" date="2020-03" db="EMBL/GenBank/DDBJ databases">
        <title>Sequencing the genomes of 1000 actinobacteria strains.</title>
        <authorList>
            <person name="Klenk H.-P."/>
        </authorList>
    </citation>
    <scope>NUCLEOTIDE SEQUENCE [LARGE SCALE GENOMIC DNA]</scope>
    <source>
        <strain evidence="5 6">DSM 45490</strain>
    </source>
</reference>
<dbReference type="GO" id="GO:0051537">
    <property type="term" value="F:2 iron, 2 sulfur cluster binding"/>
    <property type="evidence" value="ECO:0007669"/>
    <property type="project" value="UniProtKB-KW"/>
</dbReference>
<dbReference type="AlphaFoldDB" id="A0A7X5VHX5"/>
<protein>
    <submittedName>
        <fullName evidence="5">Ferredoxin-NADP reductase</fullName>
    </submittedName>
</protein>
<name>A0A7X5VHX5_9ACTN</name>
<dbReference type="InterPro" id="IPR001433">
    <property type="entry name" value="OxRdtase_FAD/NAD-bd"/>
</dbReference>
<dbReference type="EMBL" id="JAASRO010000001">
    <property type="protein sequence ID" value="NIK61379.1"/>
    <property type="molecule type" value="Genomic_DNA"/>
</dbReference>
<dbReference type="Gene3D" id="2.40.30.10">
    <property type="entry name" value="Translation factors"/>
    <property type="match status" value="1"/>
</dbReference>
<dbReference type="GO" id="GO:0016491">
    <property type="term" value="F:oxidoreductase activity"/>
    <property type="evidence" value="ECO:0007669"/>
    <property type="project" value="InterPro"/>
</dbReference>
<accession>A0A7X5VHX5</accession>
<evidence type="ECO:0000256" key="3">
    <source>
        <dbReference type="ARBA" id="ARBA00023014"/>
    </source>
</evidence>
<keyword evidence="3" id="KW-0411">Iron-sulfur</keyword>
<organism evidence="5 6">
    <name type="scientific">Kribbella shirazensis</name>
    <dbReference type="NCBI Taxonomy" id="1105143"/>
    <lineage>
        <taxon>Bacteria</taxon>
        <taxon>Bacillati</taxon>
        <taxon>Actinomycetota</taxon>
        <taxon>Actinomycetes</taxon>
        <taxon>Propionibacteriales</taxon>
        <taxon>Kribbellaceae</taxon>
        <taxon>Kribbella</taxon>
    </lineage>
</organism>
<dbReference type="InterPro" id="IPR039261">
    <property type="entry name" value="FNR_nucleotide-bd"/>
</dbReference>
<evidence type="ECO:0000313" key="6">
    <source>
        <dbReference type="Proteomes" id="UP000555407"/>
    </source>
</evidence>
<proteinExistence type="predicted"/>